<dbReference type="RefSeq" id="WP_345535507.1">
    <property type="nucleotide sequence ID" value="NZ_BAABGJ010000002.1"/>
</dbReference>
<dbReference type="Proteomes" id="UP001500975">
    <property type="component" value="Unassembled WGS sequence"/>
</dbReference>
<name>A0ABP8GUR5_9BURK</name>
<dbReference type="GO" id="GO:0016787">
    <property type="term" value="F:hydrolase activity"/>
    <property type="evidence" value="ECO:0007669"/>
    <property type="project" value="UniProtKB-KW"/>
</dbReference>
<sequence length="228" mass="24033">MSSSAQDIRFQAGEHGAVSGLVQAPADPLACYVFAHGAGAGMRHAFMAAVAQGLAERGIATLRYQFPSMEAGRKRPDPPAVAHATVRAAVDQAARRFGALPLYAGGKSFGGRMTSQAQALQPLPGVAGLVFVGFPLHPAGTPSTGRATHLTDVRVPMLFVQGTRDELAEIGHIRSVVSTLGRLATLLEIAEADHAFHVLRRSGRTDEDVLQQLLDGMAAWLQPQTKPA</sequence>
<reference evidence="3" key="1">
    <citation type="journal article" date="2019" name="Int. J. Syst. Evol. Microbiol.">
        <title>The Global Catalogue of Microorganisms (GCM) 10K type strain sequencing project: providing services to taxonomists for standard genome sequencing and annotation.</title>
        <authorList>
            <consortium name="The Broad Institute Genomics Platform"/>
            <consortium name="The Broad Institute Genome Sequencing Center for Infectious Disease"/>
            <person name="Wu L."/>
            <person name="Ma J."/>
        </authorList>
    </citation>
    <scope>NUCLEOTIDE SEQUENCE [LARGE SCALE GENOMIC DNA]</scope>
    <source>
        <strain evidence="3">JCM 17804</strain>
    </source>
</reference>
<dbReference type="InterPro" id="IPR029058">
    <property type="entry name" value="AB_hydrolase_fold"/>
</dbReference>
<keyword evidence="3" id="KW-1185">Reference proteome</keyword>
<dbReference type="EMBL" id="BAABGJ010000002">
    <property type="protein sequence ID" value="GAA4330198.1"/>
    <property type="molecule type" value="Genomic_DNA"/>
</dbReference>
<keyword evidence="2" id="KW-0378">Hydrolase</keyword>
<dbReference type="InterPro" id="IPR046879">
    <property type="entry name" value="KANL3/Tex30_Abhydrolase"/>
</dbReference>
<dbReference type="PANTHER" id="PTHR13136">
    <property type="entry name" value="TESTIS DEVELOPMENT PROTEIN PRTD"/>
    <property type="match status" value="1"/>
</dbReference>
<dbReference type="Gene3D" id="3.40.50.1820">
    <property type="entry name" value="alpha/beta hydrolase"/>
    <property type="match status" value="1"/>
</dbReference>
<proteinExistence type="predicted"/>
<dbReference type="InterPro" id="IPR026555">
    <property type="entry name" value="NSL3/Tex30"/>
</dbReference>
<protein>
    <submittedName>
        <fullName evidence="2">Alpha/beta hydrolase</fullName>
    </submittedName>
</protein>
<dbReference type="SUPFAM" id="SSF53474">
    <property type="entry name" value="alpha/beta-Hydrolases"/>
    <property type="match status" value="1"/>
</dbReference>
<dbReference type="Pfam" id="PF20408">
    <property type="entry name" value="Abhydrolase_11"/>
    <property type="match status" value="1"/>
</dbReference>
<evidence type="ECO:0000313" key="3">
    <source>
        <dbReference type="Proteomes" id="UP001500975"/>
    </source>
</evidence>
<evidence type="ECO:0000259" key="1">
    <source>
        <dbReference type="Pfam" id="PF20408"/>
    </source>
</evidence>
<comment type="caution">
    <text evidence="2">The sequence shown here is derived from an EMBL/GenBank/DDBJ whole genome shotgun (WGS) entry which is preliminary data.</text>
</comment>
<organism evidence="2 3">
    <name type="scientific">Variovorax defluvii</name>
    <dbReference type="NCBI Taxonomy" id="913761"/>
    <lineage>
        <taxon>Bacteria</taxon>
        <taxon>Pseudomonadati</taxon>
        <taxon>Pseudomonadota</taxon>
        <taxon>Betaproteobacteria</taxon>
        <taxon>Burkholderiales</taxon>
        <taxon>Comamonadaceae</taxon>
        <taxon>Variovorax</taxon>
    </lineage>
</organism>
<evidence type="ECO:0000313" key="2">
    <source>
        <dbReference type="EMBL" id="GAA4330198.1"/>
    </source>
</evidence>
<gene>
    <name evidence="2" type="ORF">GCM10023165_03710</name>
</gene>
<accession>A0ABP8GUR5</accession>
<feature type="domain" description="KANL3/Tex30 alpha/beta hydrolase-like" evidence="1">
    <location>
        <begin position="31"/>
        <end position="221"/>
    </location>
</feature>
<dbReference type="PANTHER" id="PTHR13136:SF11">
    <property type="entry name" value="TESTIS-EXPRESSED PROTEIN 30"/>
    <property type="match status" value="1"/>
</dbReference>